<evidence type="ECO:0000313" key="2">
    <source>
        <dbReference type="EMBL" id="EEE44182.1"/>
    </source>
</evidence>
<comment type="caution">
    <text evidence="2">The sequence shown here is derived from an EMBL/GenBank/DDBJ whole genome shotgun (WGS) entry which is preliminary data.</text>
</comment>
<dbReference type="EMBL" id="ACCU02000003">
    <property type="protein sequence ID" value="EEE44182.1"/>
    <property type="molecule type" value="Genomic_DNA"/>
</dbReference>
<dbReference type="Proteomes" id="UP000004703">
    <property type="component" value="Chromosome"/>
</dbReference>
<feature type="signal peptide" evidence="1">
    <location>
        <begin position="1"/>
        <end position="20"/>
    </location>
</feature>
<dbReference type="InterPro" id="IPR020080">
    <property type="entry name" value="OM_adhesin/peptidase_omptin"/>
</dbReference>
<evidence type="ECO:0000313" key="3">
    <source>
        <dbReference type="Proteomes" id="UP000004703"/>
    </source>
</evidence>
<dbReference type="InterPro" id="IPR053724">
    <property type="entry name" value="OMP_A26_sf"/>
</dbReference>
<organism evidence="2 3">
    <name type="scientific">Roseibium alexandrii (strain DSM 17067 / NCIMB 14079 / DFL-11)</name>
    <name type="common">Labrenzia alexandrii</name>
    <dbReference type="NCBI Taxonomy" id="244592"/>
    <lineage>
        <taxon>Bacteria</taxon>
        <taxon>Pseudomonadati</taxon>
        <taxon>Pseudomonadota</taxon>
        <taxon>Alphaproteobacteria</taxon>
        <taxon>Hyphomicrobiales</taxon>
        <taxon>Stappiaceae</taxon>
        <taxon>Roseibium</taxon>
    </lineage>
</organism>
<dbReference type="RefSeq" id="WP_008191064.1">
    <property type="nucleotide sequence ID" value="NZ_CM011002.1"/>
</dbReference>
<protein>
    <submittedName>
        <fullName evidence="2">Uncharacterized protein</fullName>
    </submittedName>
</protein>
<gene>
    <name evidence="2" type="ORF">SADFL11_1469</name>
</gene>
<dbReference type="Gene3D" id="2.40.128.90">
    <property type="entry name" value="OMPT-like"/>
    <property type="match status" value="1"/>
</dbReference>
<keyword evidence="1" id="KW-0732">Signal</keyword>
<evidence type="ECO:0000256" key="1">
    <source>
        <dbReference type="SAM" id="SignalP"/>
    </source>
</evidence>
<reference evidence="2 3" key="2">
    <citation type="submission" date="2013-04" db="EMBL/GenBank/DDBJ databases">
        <authorList>
            <person name="Fiebig A."/>
            <person name="Pradella S."/>
            <person name="Wagner-Doebler I."/>
        </authorList>
    </citation>
    <scope>NUCLEOTIDE SEQUENCE [LARGE SCALE GENOMIC DNA]</scope>
    <source>
        <strain evidence="3">DSM 17067 / NCIMB 14079 / DFL-11</strain>
    </source>
</reference>
<dbReference type="SUPFAM" id="SSF69917">
    <property type="entry name" value="OMPT-like"/>
    <property type="match status" value="1"/>
</dbReference>
<accession>A0A5E8GXJ8</accession>
<dbReference type="GO" id="GO:0004190">
    <property type="term" value="F:aspartic-type endopeptidase activity"/>
    <property type="evidence" value="ECO:0007669"/>
    <property type="project" value="InterPro"/>
</dbReference>
<feature type="chain" id="PRO_5023134824" evidence="1">
    <location>
        <begin position="21"/>
        <end position="265"/>
    </location>
</feature>
<sequence>MKTSVIAILSAFTAAGSALAADPFPYDPGMSGDVYTASTLRGSIGLRYWYSQGSTENKGDLARIDNENVTGHTVEFLARLEDTSTGFFTKGYVGLGKNTDGSQSQRGFKSTSWNTSNLGYLTLDGGWEFRRFSNNSARINALVGYQYLSDIHSASFNTVDVKITSKFHAFRVGVAADGQFNDRFAWAVEAAAVPWAYNQVKDSATKLESEYTYGFEADATLNVALTSNWDIGIGGRYWWLHSEYELDQSQTYQRYGLLIESKYKF</sequence>
<dbReference type="AlphaFoldDB" id="A0A5E8GXJ8"/>
<reference evidence="2 3" key="1">
    <citation type="submission" date="2008-01" db="EMBL/GenBank/DDBJ databases">
        <authorList>
            <person name="Wagner-Dobler I."/>
            <person name="Ferriera S."/>
            <person name="Johnson J."/>
            <person name="Kravitz S."/>
            <person name="Beeson K."/>
            <person name="Sutton G."/>
            <person name="Rogers Y.-H."/>
            <person name="Friedman R."/>
            <person name="Frazier M."/>
            <person name="Venter J.C."/>
        </authorList>
    </citation>
    <scope>NUCLEOTIDE SEQUENCE [LARGE SCALE GENOMIC DNA]</scope>
    <source>
        <strain evidence="3">DSM 17067 / NCIMB 14079 / DFL-11</strain>
    </source>
</reference>
<name>A0A5E8GXJ8_ROSAD</name>
<proteinExistence type="predicted"/>